<evidence type="ECO:0000256" key="1">
    <source>
        <dbReference type="SAM" id="MobiDB-lite"/>
    </source>
</evidence>
<dbReference type="AlphaFoldDB" id="A0ABD3BEB5"/>
<dbReference type="SUPFAM" id="SSF81383">
    <property type="entry name" value="F-box domain"/>
    <property type="match status" value="1"/>
</dbReference>
<feature type="region of interest" description="Disordered" evidence="1">
    <location>
        <begin position="1"/>
        <end position="23"/>
    </location>
</feature>
<dbReference type="EMBL" id="JAVIJP010000100">
    <property type="protein sequence ID" value="KAL3615558.1"/>
    <property type="molecule type" value="Genomic_DNA"/>
</dbReference>
<dbReference type="InterPro" id="IPR036047">
    <property type="entry name" value="F-box-like_dom_sf"/>
</dbReference>
<dbReference type="Pfam" id="PF00646">
    <property type="entry name" value="F-box"/>
    <property type="match status" value="1"/>
</dbReference>
<dbReference type="Gene3D" id="1.20.1280.50">
    <property type="match status" value="1"/>
</dbReference>
<proteinExistence type="predicted"/>
<dbReference type="Proteomes" id="UP001632038">
    <property type="component" value="Unassembled WGS sequence"/>
</dbReference>
<evidence type="ECO:0000313" key="4">
    <source>
        <dbReference type="Proteomes" id="UP001632038"/>
    </source>
</evidence>
<dbReference type="PROSITE" id="PS50181">
    <property type="entry name" value="FBOX"/>
    <property type="match status" value="1"/>
</dbReference>
<feature type="compositionally biased region" description="Polar residues" evidence="1">
    <location>
        <begin position="1"/>
        <end position="13"/>
    </location>
</feature>
<name>A0ABD3BEB5_9LAMI</name>
<keyword evidence="4" id="KW-1185">Reference proteome</keyword>
<dbReference type="InterPro" id="IPR050796">
    <property type="entry name" value="SCF_F-box_component"/>
</dbReference>
<reference evidence="4" key="1">
    <citation type="journal article" date="2024" name="IScience">
        <title>Strigolactones Initiate the Formation of Haustorium-like Structures in Castilleja.</title>
        <authorList>
            <person name="Buerger M."/>
            <person name="Peterson D."/>
            <person name="Chory J."/>
        </authorList>
    </citation>
    <scope>NUCLEOTIDE SEQUENCE [LARGE SCALE GENOMIC DNA]</scope>
</reference>
<gene>
    <name evidence="3" type="ORF">CASFOL_041219</name>
</gene>
<dbReference type="InterPro" id="IPR001810">
    <property type="entry name" value="F-box_dom"/>
</dbReference>
<organism evidence="3 4">
    <name type="scientific">Castilleja foliolosa</name>
    <dbReference type="NCBI Taxonomy" id="1961234"/>
    <lineage>
        <taxon>Eukaryota</taxon>
        <taxon>Viridiplantae</taxon>
        <taxon>Streptophyta</taxon>
        <taxon>Embryophyta</taxon>
        <taxon>Tracheophyta</taxon>
        <taxon>Spermatophyta</taxon>
        <taxon>Magnoliopsida</taxon>
        <taxon>eudicotyledons</taxon>
        <taxon>Gunneridae</taxon>
        <taxon>Pentapetalae</taxon>
        <taxon>asterids</taxon>
        <taxon>lamiids</taxon>
        <taxon>Lamiales</taxon>
        <taxon>Orobanchaceae</taxon>
        <taxon>Pedicularideae</taxon>
        <taxon>Castillejinae</taxon>
        <taxon>Castilleja</taxon>
    </lineage>
</organism>
<dbReference type="PANTHER" id="PTHR31672:SF11">
    <property type="entry name" value="F-BOX PROTEIN CPR1-LIKE ISOFORM X2"/>
    <property type="match status" value="1"/>
</dbReference>
<accession>A0ABD3BEB5</accession>
<protein>
    <recommendedName>
        <fullName evidence="2">F-box domain-containing protein</fullName>
    </recommendedName>
</protein>
<feature type="domain" description="F-box" evidence="2">
    <location>
        <begin position="30"/>
        <end position="77"/>
    </location>
</feature>
<dbReference type="PANTHER" id="PTHR31672">
    <property type="entry name" value="BNACNNG10540D PROTEIN"/>
    <property type="match status" value="1"/>
</dbReference>
<comment type="caution">
    <text evidence="3">The sequence shown here is derived from an EMBL/GenBank/DDBJ whole genome shotgun (WGS) entry which is preliminary data.</text>
</comment>
<evidence type="ECO:0000259" key="2">
    <source>
        <dbReference type="PROSITE" id="PS50181"/>
    </source>
</evidence>
<sequence length="422" mass="48502">MNGVMENTKTLNTIEDENNSEITGSDNCEVTNIVSLPENVMFEILVRVPAQDIYHTAGLVCPSWHKITRTHDFVRAHLRQSTYGLLIQNRVLVFDVLVFVATPKDQIEVSKFNIGLNQREILSSCNGLVLLYLNDNKSDLYISNPAIKRRYCNDGIAYAAMAYVAASMEYKVVRTTFSHNQRPRLQFCSILTVGVDKDWTRCVNIQHLPMTAEKLLFSVQPLTTEGFVHWARTNDSEYVLTLNMETEIITLHHVPSHVRRHHDGETKLSCRYLSTGSHLSMLIGDHARWKVWMMKPETGEWTNDVTSIDLEDEKCTFEVEEVSVLNCRVEPVGWSEFGEVLVFKVRTTIFDPNSRSLRIPYNICHHYGSFCITYNVCTREIDSFKLECHESDNYIAHKISLVWLDQPGEEDVDADDIDDLWD</sequence>
<evidence type="ECO:0000313" key="3">
    <source>
        <dbReference type="EMBL" id="KAL3615558.1"/>
    </source>
</evidence>